<comment type="caution">
    <text evidence="8">The sequence shown here is derived from an EMBL/GenBank/DDBJ whole genome shotgun (WGS) entry which is preliminary data.</text>
</comment>
<dbReference type="InterPro" id="IPR011006">
    <property type="entry name" value="CheY-like_superfamily"/>
</dbReference>
<dbReference type="Gene3D" id="3.40.50.2300">
    <property type="match status" value="1"/>
</dbReference>
<dbReference type="CDD" id="cd06170">
    <property type="entry name" value="LuxR_C_like"/>
    <property type="match status" value="1"/>
</dbReference>
<dbReference type="GO" id="GO:0006355">
    <property type="term" value="P:regulation of DNA-templated transcription"/>
    <property type="evidence" value="ECO:0007669"/>
    <property type="project" value="InterPro"/>
</dbReference>
<feature type="domain" description="Response regulatory" evidence="7">
    <location>
        <begin position="23"/>
        <end position="139"/>
    </location>
</feature>
<proteinExistence type="predicted"/>
<keyword evidence="3" id="KW-0238">DNA-binding</keyword>
<dbReference type="SMART" id="SM00421">
    <property type="entry name" value="HTH_LUXR"/>
    <property type="match status" value="1"/>
</dbReference>
<evidence type="ECO:0000256" key="1">
    <source>
        <dbReference type="ARBA" id="ARBA00022553"/>
    </source>
</evidence>
<dbReference type="SUPFAM" id="SSF52172">
    <property type="entry name" value="CheY-like"/>
    <property type="match status" value="1"/>
</dbReference>
<evidence type="ECO:0000256" key="2">
    <source>
        <dbReference type="ARBA" id="ARBA00023015"/>
    </source>
</evidence>
<dbReference type="PRINTS" id="PR00038">
    <property type="entry name" value="HTHLUXR"/>
</dbReference>
<dbReference type="InterPro" id="IPR016032">
    <property type="entry name" value="Sig_transdc_resp-reg_C-effctor"/>
</dbReference>
<dbReference type="InterPro" id="IPR039420">
    <property type="entry name" value="WalR-like"/>
</dbReference>
<keyword evidence="4" id="KW-0804">Transcription</keyword>
<keyword evidence="9" id="KW-1185">Reference proteome</keyword>
<dbReference type="PANTHER" id="PTHR43214:SF41">
    <property type="entry name" value="NITRATE_NITRITE RESPONSE REGULATOR PROTEIN NARP"/>
    <property type="match status" value="1"/>
</dbReference>
<dbReference type="SUPFAM" id="SSF46894">
    <property type="entry name" value="C-terminal effector domain of the bipartite response regulators"/>
    <property type="match status" value="1"/>
</dbReference>
<organism evidence="8 9">
    <name type="scientific">Teretinema zuelzerae</name>
    <dbReference type="NCBI Taxonomy" id="156"/>
    <lineage>
        <taxon>Bacteria</taxon>
        <taxon>Pseudomonadati</taxon>
        <taxon>Spirochaetota</taxon>
        <taxon>Spirochaetia</taxon>
        <taxon>Spirochaetales</taxon>
        <taxon>Treponemataceae</taxon>
        <taxon>Teretinema</taxon>
    </lineage>
</organism>
<keyword evidence="1 5" id="KW-0597">Phosphoprotein</keyword>
<sequence>MNLKYKHRSANTMNESANAASATIVLIEDHPIFCKGLTQLIHANKEFSVVGEAANSLGAVRLVEEKKPDLVLVDLNLGDEDGLELIKNLKALFPDLLMLVLSMHDERNYSERVLRAGARGYIMKEEAGDRVVEAIKTVLAGKIWLSESERERLFDSLSGGEESGEDRGDQDSLKALSDRQLQIFSLIGKGLGTLEIAAKLGISTKTVGTHKEHIKTKMNCASLKELRQLAVRFTNL</sequence>
<evidence type="ECO:0000259" key="6">
    <source>
        <dbReference type="PROSITE" id="PS50043"/>
    </source>
</evidence>
<dbReference type="PROSITE" id="PS50043">
    <property type="entry name" value="HTH_LUXR_2"/>
    <property type="match status" value="1"/>
</dbReference>
<dbReference type="PANTHER" id="PTHR43214">
    <property type="entry name" value="TWO-COMPONENT RESPONSE REGULATOR"/>
    <property type="match status" value="1"/>
</dbReference>
<dbReference type="SMART" id="SM00448">
    <property type="entry name" value="REC"/>
    <property type="match status" value="1"/>
</dbReference>
<dbReference type="InterPro" id="IPR058245">
    <property type="entry name" value="NreC/VraR/RcsB-like_REC"/>
</dbReference>
<accession>A0AAE3EJM7</accession>
<dbReference type="Pfam" id="PF00072">
    <property type="entry name" value="Response_reg"/>
    <property type="match status" value="1"/>
</dbReference>
<evidence type="ECO:0000313" key="8">
    <source>
        <dbReference type="EMBL" id="MCD1655041.1"/>
    </source>
</evidence>
<dbReference type="GO" id="GO:0000160">
    <property type="term" value="P:phosphorelay signal transduction system"/>
    <property type="evidence" value="ECO:0007669"/>
    <property type="project" value="InterPro"/>
</dbReference>
<keyword evidence="2" id="KW-0805">Transcription regulation</keyword>
<feature type="modified residue" description="4-aspartylphosphate" evidence="5">
    <location>
        <position position="74"/>
    </location>
</feature>
<evidence type="ECO:0000313" key="9">
    <source>
        <dbReference type="Proteomes" id="UP001198163"/>
    </source>
</evidence>
<dbReference type="GO" id="GO:0003677">
    <property type="term" value="F:DNA binding"/>
    <property type="evidence" value="ECO:0007669"/>
    <property type="project" value="UniProtKB-KW"/>
</dbReference>
<dbReference type="PROSITE" id="PS00622">
    <property type="entry name" value="HTH_LUXR_1"/>
    <property type="match status" value="1"/>
</dbReference>
<evidence type="ECO:0000256" key="3">
    <source>
        <dbReference type="ARBA" id="ARBA00023125"/>
    </source>
</evidence>
<dbReference type="RefSeq" id="WP_230755790.1">
    <property type="nucleotide sequence ID" value="NZ_JAINWA010000003.1"/>
</dbReference>
<dbReference type="CDD" id="cd17535">
    <property type="entry name" value="REC_NarL-like"/>
    <property type="match status" value="1"/>
</dbReference>
<gene>
    <name evidence="8" type="ORF">K7J14_10060</name>
</gene>
<dbReference type="AlphaFoldDB" id="A0AAE3EJM7"/>
<evidence type="ECO:0000256" key="5">
    <source>
        <dbReference type="PROSITE-ProRule" id="PRU00169"/>
    </source>
</evidence>
<reference evidence="8" key="1">
    <citation type="submission" date="2021-08" db="EMBL/GenBank/DDBJ databases">
        <title>Comparative analyses of Brucepasteria parasyntrophica and Teretinema zuelzerae.</title>
        <authorList>
            <person name="Song Y."/>
            <person name="Brune A."/>
        </authorList>
    </citation>
    <scope>NUCLEOTIDE SEQUENCE</scope>
    <source>
        <strain evidence="8">DSM 1903</strain>
    </source>
</reference>
<feature type="domain" description="HTH luxR-type" evidence="6">
    <location>
        <begin position="169"/>
        <end position="234"/>
    </location>
</feature>
<dbReference type="Proteomes" id="UP001198163">
    <property type="component" value="Unassembled WGS sequence"/>
</dbReference>
<evidence type="ECO:0000256" key="4">
    <source>
        <dbReference type="ARBA" id="ARBA00023163"/>
    </source>
</evidence>
<name>A0AAE3EJM7_9SPIR</name>
<dbReference type="InterPro" id="IPR001789">
    <property type="entry name" value="Sig_transdc_resp-reg_receiver"/>
</dbReference>
<dbReference type="InterPro" id="IPR000792">
    <property type="entry name" value="Tscrpt_reg_LuxR_C"/>
</dbReference>
<evidence type="ECO:0000259" key="7">
    <source>
        <dbReference type="PROSITE" id="PS50110"/>
    </source>
</evidence>
<dbReference type="Pfam" id="PF00196">
    <property type="entry name" value="GerE"/>
    <property type="match status" value="1"/>
</dbReference>
<dbReference type="PROSITE" id="PS50110">
    <property type="entry name" value="RESPONSE_REGULATORY"/>
    <property type="match status" value="1"/>
</dbReference>
<dbReference type="EMBL" id="JAINWA010000003">
    <property type="protein sequence ID" value="MCD1655041.1"/>
    <property type="molecule type" value="Genomic_DNA"/>
</dbReference>
<protein>
    <submittedName>
        <fullName evidence="8">Response regulator transcription factor</fullName>
    </submittedName>
</protein>